<feature type="domain" description="Phosphoribosyltransferase" evidence="2">
    <location>
        <begin position="153"/>
        <end position="242"/>
    </location>
</feature>
<dbReference type="STRING" id="1802697.A2925_03220"/>
<evidence type="ECO:0000313" key="5">
    <source>
        <dbReference type="Proteomes" id="UP000178256"/>
    </source>
</evidence>
<proteinExistence type="inferred from homology"/>
<dbReference type="PANTHER" id="PTHR47505">
    <property type="entry name" value="DNA UTILIZATION PROTEIN YHGH"/>
    <property type="match status" value="1"/>
</dbReference>
<dbReference type="SUPFAM" id="SSF53271">
    <property type="entry name" value="PRTase-like"/>
    <property type="match status" value="1"/>
</dbReference>
<evidence type="ECO:0000313" key="4">
    <source>
        <dbReference type="EMBL" id="OGN26527.1"/>
    </source>
</evidence>
<organism evidence="4 5">
    <name type="scientific">Candidatus Yanofskybacteria bacterium RIFCSPLOWO2_01_FULL_44_22</name>
    <dbReference type="NCBI Taxonomy" id="1802697"/>
    <lineage>
        <taxon>Bacteria</taxon>
        <taxon>Candidatus Yanofskyibacteriota</taxon>
    </lineage>
</organism>
<sequence>MNFAKYSMKWLSDLIFPAKCVGCGEFPGGKFRGYLCGRCMASIKIKNSFECIGCKKSVPLGKTCYFCRDGNSIDQLLVAADYKDFKVEALLKAIKYRFIKDLILPAFILVKKYLKHFNLKKEADLFQGRPLVVPIPLHRARYNWRGFNQSEILAGLLADNFQMHTRSDIIVRIKKSKPQAEIEDREERMKNVESFFCVLRPEAVRGRTVLLVDDICTTGATLNEAAKVLKASGAKKVVGLVVAR</sequence>
<dbReference type="InterPro" id="IPR044005">
    <property type="entry name" value="DZR_2"/>
</dbReference>
<comment type="similarity">
    <text evidence="1">Belongs to the ComF/GntX family.</text>
</comment>
<dbReference type="InterPro" id="IPR029057">
    <property type="entry name" value="PRTase-like"/>
</dbReference>
<evidence type="ECO:0000259" key="2">
    <source>
        <dbReference type="Pfam" id="PF00156"/>
    </source>
</evidence>
<dbReference type="AlphaFoldDB" id="A0A1F8GM88"/>
<gene>
    <name evidence="4" type="ORF">A2925_03220</name>
</gene>
<evidence type="ECO:0000256" key="1">
    <source>
        <dbReference type="ARBA" id="ARBA00008007"/>
    </source>
</evidence>
<evidence type="ECO:0000259" key="3">
    <source>
        <dbReference type="Pfam" id="PF18912"/>
    </source>
</evidence>
<dbReference type="PANTHER" id="PTHR47505:SF1">
    <property type="entry name" value="DNA UTILIZATION PROTEIN YHGH"/>
    <property type="match status" value="1"/>
</dbReference>
<dbReference type="Pfam" id="PF00156">
    <property type="entry name" value="Pribosyltran"/>
    <property type="match status" value="1"/>
</dbReference>
<comment type="caution">
    <text evidence="4">The sequence shown here is derived from an EMBL/GenBank/DDBJ whole genome shotgun (WGS) entry which is preliminary data.</text>
</comment>
<dbReference type="InterPro" id="IPR000836">
    <property type="entry name" value="PRTase_dom"/>
</dbReference>
<protein>
    <submittedName>
        <fullName evidence="4">Uncharacterized protein</fullName>
    </submittedName>
</protein>
<dbReference type="InterPro" id="IPR051910">
    <property type="entry name" value="ComF/GntX_DNA_util-trans"/>
</dbReference>
<dbReference type="Gene3D" id="3.40.50.2020">
    <property type="match status" value="1"/>
</dbReference>
<dbReference type="Proteomes" id="UP000178256">
    <property type="component" value="Unassembled WGS sequence"/>
</dbReference>
<dbReference type="EMBL" id="MGKL01000004">
    <property type="protein sequence ID" value="OGN26527.1"/>
    <property type="molecule type" value="Genomic_DNA"/>
</dbReference>
<reference evidence="4 5" key="1">
    <citation type="journal article" date="2016" name="Nat. Commun.">
        <title>Thousands of microbial genomes shed light on interconnected biogeochemical processes in an aquifer system.</title>
        <authorList>
            <person name="Anantharaman K."/>
            <person name="Brown C.T."/>
            <person name="Hug L.A."/>
            <person name="Sharon I."/>
            <person name="Castelle C.J."/>
            <person name="Probst A.J."/>
            <person name="Thomas B.C."/>
            <person name="Singh A."/>
            <person name="Wilkins M.J."/>
            <person name="Karaoz U."/>
            <person name="Brodie E.L."/>
            <person name="Williams K.H."/>
            <person name="Hubbard S.S."/>
            <person name="Banfield J.F."/>
        </authorList>
    </citation>
    <scope>NUCLEOTIDE SEQUENCE [LARGE SCALE GENOMIC DNA]</scope>
</reference>
<name>A0A1F8GM88_9BACT</name>
<accession>A0A1F8GM88</accession>
<dbReference type="CDD" id="cd06223">
    <property type="entry name" value="PRTases_typeI"/>
    <property type="match status" value="1"/>
</dbReference>
<feature type="domain" description="Double zinc ribbon" evidence="3">
    <location>
        <begin position="12"/>
        <end position="68"/>
    </location>
</feature>
<dbReference type="Pfam" id="PF18912">
    <property type="entry name" value="DZR_2"/>
    <property type="match status" value="1"/>
</dbReference>